<proteinExistence type="predicted"/>
<dbReference type="CDD" id="cd22152">
    <property type="entry name" value="F-box_AtAFR-like"/>
    <property type="match status" value="1"/>
</dbReference>
<evidence type="ECO:0000256" key="1">
    <source>
        <dbReference type="ARBA" id="ARBA00022441"/>
    </source>
</evidence>
<dbReference type="Proteomes" id="UP000515151">
    <property type="component" value="Chromosome 4"/>
</dbReference>
<dbReference type="Pfam" id="PF25210">
    <property type="entry name" value="Kelch_FKB95"/>
    <property type="match status" value="1"/>
</dbReference>
<dbReference type="SMART" id="SM00256">
    <property type="entry name" value="FBOX"/>
    <property type="match status" value="1"/>
</dbReference>
<dbReference type="Pfam" id="PF00646">
    <property type="entry name" value="F-box"/>
    <property type="match status" value="1"/>
</dbReference>
<evidence type="ECO:0000313" key="7">
    <source>
        <dbReference type="RefSeq" id="XP_031392248.1"/>
    </source>
</evidence>
<keyword evidence="2" id="KW-0677">Repeat</keyword>
<dbReference type="InterPro" id="IPR036047">
    <property type="entry name" value="F-box-like_dom_sf"/>
</dbReference>
<reference evidence="4" key="2">
    <citation type="submission" date="2017-06" db="EMBL/GenBank/DDBJ databases">
        <title>The pomegranate genome and the genomics of punicalagin biosynthesis.</title>
        <authorList>
            <person name="Xu C."/>
        </authorList>
    </citation>
    <scope>NUCLEOTIDE SEQUENCE [LARGE SCALE GENOMIC DNA]</scope>
    <source>
        <tissue evidence="4">Fresh leaf</tissue>
    </source>
</reference>
<feature type="domain" description="F-box" evidence="3">
    <location>
        <begin position="26"/>
        <end position="66"/>
    </location>
</feature>
<dbReference type="AlphaFoldDB" id="A0A218XTQ3"/>
<dbReference type="EMBL" id="MTKT01000797">
    <property type="protein sequence ID" value="OWM88210.1"/>
    <property type="molecule type" value="Genomic_DNA"/>
</dbReference>
<keyword evidence="1" id="KW-0880">Kelch repeat</keyword>
<dbReference type="RefSeq" id="XP_031392249.1">
    <property type="nucleotide sequence ID" value="XM_031536389.1"/>
</dbReference>
<evidence type="ECO:0000259" key="3">
    <source>
        <dbReference type="SMART" id="SM00256"/>
    </source>
</evidence>
<evidence type="ECO:0000313" key="5">
    <source>
        <dbReference type="Proteomes" id="UP000197138"/>
    </source>
</evidence>
<dbReference type="SMART" id="SM00612">
    <property type="entry name" value="Kelch"/>
    <property type="match status" value="1"/>
</dbReference>
<dbReference type="PANTHER" id="PTHR46344:SF26">
    <property type="entry name" value="F-BOX DOMAIN-CONTAINING PROTEIN"/>
    <property type="match status" value="1"/>
</dbReference>
<dbReference type="Gene3D" id="2.120.10.80">
    <property type="entry name" value="Kelch-type beta propeller"/>
    <property type="match status" value="1"/>
</dbReference>
<dbReference type="InterPro" id="IPR015915">
    <property type="entry name" value="Kelch-typ_b-propeller"/>
</dbReference>
<evidence type="ECO:0000313" key="6">
    <source>
        <dbReference type="Proteomes" id="UP000515151"/>
    </source>
</evidence>
<dbReference type="GeneID" id="116204296"/>
<reference evidence="6" key="3">
    <citation type="journal article" date="2020" name="Plant Biotechnol. J.">
        <title>The pomegranate (Punica granatum L.) draft genome dissects genetic divergence between soft- and hard-seeded cultivars.</title>
        <authorList>
            <person name="Luo X."/>
            <person name="Li H."/>
            <person name="Wu Z."/>
            <person name="Yao W."/>
            <person name="Zhao P."/>
            <person name="Cao D."/>
            <person name="Yu H."/>
            <person name="Li K."/>
            <person name="Poudel K."/>
            <person name="Zhao D."/>
            <person name="Zhang F."/>
            <person name="Xia X."/>
            <person name="Chen L."/>
            <person name="Wang Q."/>
            <person name="Jing D."/>
            <person name="Cao S."/>
        </authorList>
    </citation>
    <scope>NUCLEOTIDE SEQUENCE [LARGE SCALE GENOMIC DNA]</scope>
</reference>
<dbReference type="Proteomes" id="UP000197138">
    <property type="component" value="Unassembled WGS sequence"/>
</dbReference>
<reference evidence="5" key="1">
    <citation type="journal article" date="2017" name="Plant J.">
        <title>The pomegranate (Punica granatum L.) genome and the genomics of punicalagin biosynthesis.</title>
        <authorList>
            <person name="Qin G."/>
            <person name="Xu C."/>
            <person name="Ming R."/>
            <person name="Tang H."/>
            <person name="Guyot R."/>
            <person name="Kramer E.M."/>
            <person name="Hu Y."/>
            <person name="Yi X."/>
            <person name="Qi Y."/>
            <person name="Xu X."/>
            <person name="Gao Z."/>
            <person name="Pan H."/>
            <person name="Jian J."/>
            <person name="Tian Y."/>
            <person name="Yue Z."/>
            <person name="Xu Y."/>
        </authorList>
    </citation>
    <scope>NUCLEOTIDE SEQUENCE [LARGE SCALE GENOMIC DNA]</scope>
    <source>
        <strain evidence="5">cv. Dabenzi</strain>
    </source>
</reference>
<dbReference type="InterPro" id="IPR006652">
    <property type="entry name" value="Kelch_1"/>
</dbReference>
<sequence length="361" mass="40242">MEHQQSGSSEGTSEMGRTQTPLICGLPDDIALSCLARIPRKYHAALRCVSKKWRDLVGSEEWYSYRRKHNLDETWIYALCQDKCDQIHCYVLDPSSSRKSWKLIQGIPPRILKRKGMGIEVLGKKIYLLGGCGWCEDASDEVYCYDASTNCWSQAASLSIARCYFACEVLDNKIYAIGGLGSNLSDPNSWDTYDSHTNSWKSHSDPNLVPEIEDSVVFDGKIYIRCGASSISSHVYAIVYGPLNGSWQHADAVMASGWQGPAVVIDGRLYVLDQSSGTRLMMWRKESKEWVVVKRLCQFLTQPPCRLVAVGKRIFVIGKGLSTVMFDVDENMNIGGMMVGSSISKLTSPDCDVISCKLITL</sequence>
<dbReference type="RefSeq" id="XP_031392248.1">
    <property type="nucleotide sequence ID" value="XM_031536388.1"/>
</dbReference>
<dbReference type="SUPFAM" id="SSF117281">
    <property type="entry name" value="Kelch motif"/>
    <property type="match status" value="1"/>
</dbReference>
<protein>
    <submittedName>
        <fullName evidence="7 8">F-box/kelch-repeat protein SKIP4</fullName>
    </submittedName>
</protein>
<keyword evidence="6" id="KW-1185">Reference proteome</keyword>
<gene>
    <name evidence="7 8" type="primary">LOC116204296</name>
    <name evidence="4" type="ORF">CDL15_Pgr003622</name>
</gene>
<evidence type="ECO:0000313" key="4">
    <source>
        <dbReference type="EMBL" id="OWM88210.1"/>
    </source>
</evidence>
<dbReference type="SUPFAM" id="SSF81383">
    <property type="entry name" value="F-box domain"/>
    <property type="match status" value="1"/>
</dbReference>
<accession>A0A218XTQ3</accession>
<reference evidence="7 8" key="4">
    <citation type="submission" date="2025-04" db="UniProtKB">
        <authorList>
            <consortium name="RefSeq"/>
        </authorList>
    </citation>
    <scope>IDENTIFICATION</scope>
    <source>
        <tissue evidence="7 8">Leaf</tissue>
    </source>
</reference>
<dbReference type="InterPro" id="IPR001810">
    <property type="entry name" value="F-box_dom"/>
</dbReference>
<organism evidence="4 5">
    <name type="scientific">Punica granatum</name>
    <name type="common">Pomegranate</name>
    <dbReference type="NCBI Taxonomy" id="22663"/>
    <lineage>
        <taxon>Eukaryota</taxon>
        <taxon>Viridiplantae</taxon>
        <taxon>Streptophyta</taxon>
        <taxon>Embryophyta</taxon>
        <taxon>Tracheophyta</taxon>
        <taxon>Spermatophyta</taxon>
        <taxon>Magnoliopsida</taxon>
        <taxon>eudicotyledons</taxon>
        <taxon>Gunneridae</taxon>
        <taxon>Pentapetalae</taxon>
        <taxon>rosids</taxon>
        <taxon>malvids</taxon>
        <taxon>Myrtales</taxon>
        <taxon>Lythraceae</taxon>
        <taxon>Punica</taxon>
    </lineage>
</organism>
<dbReference type="PANTHER" id="PTHR46344">
    <property type="entry name" value="OS02G0202900 PROTEIN"/>
    <property type="match status" value="1"/>
</dbReference>
<name>A0A218XTQ3_PUNGR</name>
<evidence type="ECO:0000256" key="2">
    <source>
        <dbReference type="ARBA" id="ARBA00022737"/>
    </source>
</evidence>
<evidence type="ECO:0000313" key="8">
    <source>
        <dbReference type="RefSeq" id="XP_031392249.1"/>
    </source>
</evidence>
<dbReference type="InterPro" id="IPR057499">
    <property type="entry name" value="Kelch_FKB95"/>
</dbReference>
<dbReference type="OrthoDB" id="68328at2759"/>